<dbReference type="Proteomes" id="UP000696280">
    <property type="component" value="Unassembled WGS sequence"/>
</dbReference>
<accession>A0A9N9PPX3</accession>
<evidence type="ECO:0000313" key="1">
    <source>
        <dbReference type="EMBL" id="CAG8951023.1"/>
    </source>
</evidence>
<name>A0A9N9PPX3_9HELO</name>
<dbReference type="OrthoDB" id="3561302at2759"/>
<reference evidence="1" key="1">
    <citation type="submission" date="2021-07" db="EMBL/GenBank/DDBJ databases">
        <authorList>
            <person name="Durling M."/>
        </authorList>
    </citation>
    <scope>NUCLEOTIDE SEQUENCE</scope>
</reference>
<organism evidence="1 2">
    <name type="scientific">Hymenoscyphus fraxineus</name>
    <dbReference type="NCBI Taxonomy" id="746836"/>
    <lineage>
        <taxon>Eukaryota</taxon>
        <taxon>Fungi</taxon>
        <taxon>Dikarya</taxon>
        <taxon>Ascomycota</taxon>
        <taxon>Pezizomycotina</taxon>
        <taxon>Leotiomycetes</taxon>
        <taxon>Helotiales</taxon>
        <taxon>Helotiaceae</taxon>
        <taxon>Hymenoscyphus</taxon>
    </lineage>
</organism>
<sequence>MSQSSRIQWNTPVSVVQQCMNETVGTTYWTSSLNLWKNLLLARNNFIRERLERIGLTAAQFKALPLGPRRSRIARLEFAFSAEFFAYSRDGDWMQEAVGEERSWLDVPGMREWHVRAALAACEQACAALEAGEMFSCFLLAIYCRMITKMARIDSAVVKDGRELDGCWEGFVHAQTTRWIFLILDDDEIQALGS</sequence>
<gene>
    <name evidence="1" type="ORF">HYFRA_00006420</name>
</gene>
<evidence type="ECO:0000313" key="2">
    <source>
        <dbReference type="Proteomes" id="UP000696280"/>
    </source>
</evidence>
<protein>
    <submittedName>
        <fullName evidence="1">Uncharacterized protein</fullName>
    </submittedName>
</protein>
<dbReference type="AlphaFoldDB" id="A0A9N9PPX3"/>
<comment type="caution">
    <text evidence="1">The sequence shown here is derived from an EMBL/GenBank/DDBJ whole genome shotgun (WGS) entry which is preliminary data.</text>
</comment>
<dbReference type="EMBL" id="CAJVRL010000039">
    <property type="protein sequence ID" value="CAG8951023.1"/>
    <property type="molecule type" value="Genomic_DNA"/>
</dbReference>
<proteinExistence type="predicted"/>
<keyword evidence="2" id="KW-1185">Reference proteome</keyword>